<dbReference type="EMBL" id="JFBM01000004">
    <property type="protein sequence ID" value="KFU81945.1"/>
    <property type="molecule type" value="Genomic_DNA"/>
</dbReference>
<dbReference type="AlphaFoldDB" id="A0A2P2FZ18"/>
<name>A0A2P2FZ18_AMYLU</name>
<evidence type="ECO:0000313" key="1">
    <source>
        <dbReference type="EMBL" id="KFU81945.1"/>
    </source>
</evidence>
<comment type="caution">
    <text evidence="1">The sequence shown here is derived from an EMBL/GenBank/DDBJ whole genome shotgun (WGS) entry which is preliminary data.</text>
</comment>
<reference evidence="1 2" key="1">
    <citation type="journal article" date="2014" name="Genome Announc.">
        <title>Draft Genome Sequence of Amycolatopsis lurida NRRL 2430, Producer of the Glycopeptide Family Antibiotic Ristocetin.</title>
        <authorList>
            <person name="Kwun M.J."/>
            <person name="Hong H.J."/>
        </authorList>
    </citation>
    <scope>NUCLEOTIDE SEQUENCE [LARGE SCALE GENOMIC DNA]</scope>
    <source>
        <strain evidence="1 2">NRRL 2430</strain>
    </source>
</reference>
<dbReference type="Proteomes" id="UP000256220">
    <property type="component" value="Unassembled WGS sequence"/>
</dbReference>
<protein>
    <submittedName>
        <fullName evidence="1">Uncharacterized protein</fullName>
    </submittedName>
</protein>
<dbReference type="RefSeq" id="WP_091597003.1">
    <property type="nucleotide sequence ID" value="NZ_JFBM01000004.1"/>
</dbReference>
<accession>A0A2P2FZ18</accession>
<gene>
    <name evidence="1" type="ORF">BB31_06280</name>
</gene>
<proteinExistence type="predicted"/>
<sequence length="537" mass="57386">MSLRKVFLLALVACVVAAVVTVLVLRKDNGVTAEPPKAADTTAPAYAYTTEREFVLMRGESVVMKVARPFDRDLPNTHQVAWTVSGNYVALLAGAALLQEPPETEELITVDTRTGEQQRRRCPRCSELTAVGRDGVLAAIPGGHIRFDLDIPGDGAPVSLSAPPSKGYSRTFLASTEHLVLTQQTIQVGASAFSDRLELFRPDGANGRNLGFFESAMSAAAVGGPAESDSSFAVAVSHSPGLCFNASSVFLITADGKSRETNLSAAEPPGFVPNETGGGIAVHDLWWDTDRGLHASVSSWTCDESKPDEATKKVLRGPARLWRLDGSKWVQEDTTPTTFVRRLDQRSMVSLREKKLEIAEDGGRKAIAEGVISLYTAPVLSQTSKSARTVGLDSAPVPSLCEHPAGKLVEGSLPGIPEIDGYVALEDDPALAQDLTGDGKAEIVAVFGCSQGGVNWPESLVVYTPDIQVIGSVNLGDLVPAEHSEVDWLESRDGHVSVSWKSYEGAGQCEQRWTAVLEWNGSIRVRNLAKVGLAQNC</sequence>
<keyword evidence="2" id="KW-1185">Reference proteome</keyword>
<organism evidence="1 2">
    <name type="scientific">Amycolatopsis lurida NRRL 2430</name>
    <dbReference type="NCBI Taxonomy" id="1460371"/>
    <lineage>
        <taxon>Bacteria</taxon>
        <taxon>Bacillati</taxon>
        <taxon>Actinomycetota</taxon>
        <taxon>Actinomycetes</taxon>
        <taxon>Pseudonocardiales</taxon>
        <taxon>Pseudonocardiaceae</taxon>
        <taxon>Amycolatopsis</taxon>
    </lineage>
</organism>
<evidence type="ECO:0000313" key="2">
    <source>
        <dbReference type="Proteomes" id="UP000256220"/>
    </source>
</evidence>